<evidence type="ECO:0000256" key="6">
    <source>
        <dbReference type="ARBA" id="ARBA00023160"/>
    </source>
</evidence>
<keyword evidence="1 7" id="KW-0596">Phosphopantetheine</keyword>
<dbReference type="NCBIfam" id="NF002148">
    <property type="entry name" value="PRK00982.1-2"/>
    <property type="match status" value="1"/>
</dbReference>
<comment type="caution">
    <text evidence="11">The sequence shown here is derived from an EMBL/GenBank/DDBJ whole genome shotgun (WGS) entry which is preliminary data.</text>
</comment>
<comment type="PTM">
    <text evidence="9">4'-phosphopantetheine is transferred from CoA to a specific serine of apo-ACP by acpS.</text>
</comment>
<comment type="subcellular location">
    <subcellularLocation>
        <location evidence="7">Cytoplasm</location>
    </subcellularLocation>
</comment>
<evidence type="ECO:0000259" key="10">
    <source>
        <dbReference type="PROSITE" id="PS50075"/>
    </source>
</evidence>
<reference evidence="11" key="2">
    <citation type="submission" date="2021-04" db="EMBL/GenBank/DDBJ databases">
        <authorList>
            <person name="Gilroy R."/>
        </authorList>
    </citation>
    <scope>NUCLEOTIDE SEQUENCE</scope>
    <source>
        <strain evidence="11">ChiHjej9B8-13557</strain>
    </source>
</reference>
<proteinExistence type="inferred from homology"/>
<sequence length="85" mass="9168">MDFEKVKEIIVETLSCDADKVTMEATLAEDLEADSLSAVELSMALEEAFGISIADEDLPGLKTVGDLYKYLQDHADGAEAAEKAE</sequence>
<dbReference type="GO" id="GO:0000036">
    <property type="term" value="F:acyl carrier activity"/>
    <property type="evidence" value="ECO:0007669"/>
    <property type="project" value="UniProtKB-UniRule"/>
</dbReference>
<comment type="PTM">
    <text evidence="7">4'-phosphopantetheine is transferred from CoA to a specific serine of apo-ACP by AcpS. This modification is essential for activity because fatty acids are bound in thioester linkage to the sulfhydryl of the prosthetic group.</text>
</comment>
<dbReference type="EMBL" id="DWXX01000005">
    <property type="protein sequence ID" value="HJB58094.1"/>
    <property type="molecule type" value="Genomic_DNA"/>
</dbReference>
<evidence type="ECO:0000256" key="1">
    <source>
        <dbReference type="ARBA" id="ARBA00022450"/>
    </source>
</evidence>
<name>A0A9D2S6Q4_9FIRM</name>
<keyword evidence="6 7" id="KW-0275">Fatty acid biosynthesis</keyword>
<dbReference type="GO" id="GO:0009245">
    <property type="term" value="P:lipid A biosynthetic process"/>
    <property type="evidence" value="ECO:0007669"/>
    <property type="project" value="TreeGrafter"/>
</dbReference>
<evidence type="ECO:0000313" key="12">
    <source>
        <dbReference type="Proteomes" id="UP000824211"/>
    </source>
</evidence>
<dbReference type="NCBIfam" id="NF002150">
    <property type="entry name" value="PRK00982.1-4"/>
    <property type="match status" value="1"/>
</dbReference>
<evidence type="ECO:0000256" key="5">
    <source>
        <dbReference type="ARBA" id="ARBA00023098"/>
    </source>
</evidence>
<dbReference type="NCBIfam" id="TIGR00517">
    <property type="entry name" value="acyl_carrier"/>
    <property type="match status" value="1"/>
</dbReference>
<dbReference type="InterPro" id="IPR009081">
    <property type="entry name" value="PP-bd_ACP"/>
</dbReference>
<dbReference type="Pfam" id="PF00550">
    <property type="entry name" value="PP-binding"/>
    <property type="match status" value="1"/>
</dbReference>
<dbReference type="Gene3D" id="1.10.1200.10">
    <property type="entry name" value="ACP-like"/>
    <property type="match status" value="1"/>
</dbReference>
<dbReference type="AlphaFoldDB" id="A0A9D2S6Q4"/>
<dbReference type="SUPFAM" id="SSF47336">
    <property type="entry name" value="ACP-like"/>
    <property type="match status" value="1"/>
</dbReference>
<evidence type="ECO:0000256" key="7">
    <source>
        <dbReference type="HAMAP-Rule" id="MF_01217"/>
    </source>
</evidence>
<evidence type="ECO:0000256" key="8">
    <source>
        <dbReference type="NCBIfam" id="TIGR00517"/>
    </source>
</evidence>
<keyword evidence="5 7" id="KW-0443">Lipid metabolism</keyword>
<keyword evidence="2 7" id="KW-0444">Lipid biosynthesis</keyword>
<dbReference type="InterPro" id="IPR036736">
    <property type="entry name" value="ACP-like_sf"/>
</dbReference>
<dbReference type="HAMAP" id="MF_01217">
    <property type="entry name" value="Acyl_carrier"/>
    <property type="match status" value="1"/>
</dbReference>
<evidence type="ECO:0000256" key="9">
    <source>
        <dbReference type="RuleBase" id="RU003545"/>
    </source>
</evidence>
<gene>
    <name evidence="7 11" type="primary">acpP</name>
    <name evidence="11" type="ORF">H9771_00280</name>
</gene>
<dbReference type="Proteomes" id="UP000824211">
    <property type="component" value="Unassembled WGS sequence"/>
</dbReference>
<evidence type="ECO:0000313" key="11">
    <source>
        <dbReference type="EMBL" id="HJB58094.1"/>
    </source>
</evidence>
<dbReference type="PROSITE" id="PS50075">
    <property type="entry name" value="CARRIER"/>
    <property type="match status" value="1"/>
</dbReference>
<comment type="function">
    <text evidence="7 9">Carrier of the growing fatty acid chain in fatty acid biosynthesis.</text>
</comment>
<dbReference type="PANTHER" id="PTHR20863:SF76">
    <property type="entry name" value="CARRIER DOMAIN-CONTAINING PROTEIN"/>
    <property type="match status" value="1"/>
</dbReference>
<feature type="modified residue" description="O-(pantetheine 4'-phosphoryl)serine" evidence="7">
    <location>
        <position position="35"/>
    </location>
</feature>
<evidence type="ECO:0000256" key="4">
    <source>
        <dbReference type="ARBA" id="ARBA00022832"/>
    </source>
</evidence>
<dbReference type="InterPro" id="IPR003231">
    <property type="entry name" value="ACP"/>
</dbReference>
<keyword evidence="7" id="KW-0963">Cytoplasm</keyword>
<keyword evidence="4 7" id="KW-0276">Fatty acid metabolism</keyword>
<protein>
    <recommendedName>
        <fullName evidence="7 8">Acyl carrier protein</fullName>
        <shortName evidence="7">ACP</shortName>
    </recommendedName>
</protein>
<feature type="domain" description="Carrier" evidence="10">
    <location>
        <begin position="1"/>
        <end position="75"/>
    </location>
</feature>
<comment type="similarity">
    <text evidence="7">Belongs to the acyl carrier protein (ACP) family.</text>
</comment>
<dbReference type="GO" id="GO:0016020">
    <property type="term" value="C:membrane"/>
    <property type="evidence" value="ECO:0007669"/>
    <property type="project" value="GOC"/>
</dbReference>
<dbReference type="GO" id="GO:0000035">
    <property type="term" value="F:acyl binding"/>
    <property type="evidence" value="ECO:0007669"/>
    <property type="project" value="TreeGrafter"/>
</dbReference>
<accession>A0A9D2S6Q4</accession>
<evidence type="ECO:0000256" key="3">
    <source>
        <dbReference type="ARBA" id="ARBA00022553"/>
    </source>
</evidence>
<organism evidence="11 12">
    <name type="scientific">Candidatus Faecalibacterium faecipullorum</name>
    <dbReference type="NCBI Taxonomy" id="2838578"/>
    <lineage>
        <taxon>Bacteria</taxon>
        <taxon>Bacillati</taxon>
        <taxon>Bacillota</taxon>
        <taxon>Clostridia</taxon>
        <taxon>Eubacteriales</taxon>
        <taxon>Oscillospiraceae</taxon>
        <taxon>Faecalibacterium</taxon>
    </lineage>
</organism>
<dbReference type="GO" id="GO:0005829">
    <property type="term" value="C:cytosol"/>
    <property type="evidence" value="ECO:0007669"/>
    <property type="project" value="TreeGrafter"/>
</dbReference>
<keyword evidence="3 7" id="KW-0597">Phosphoprotein</keyword>
<comment type="pathway">
    <text evidence="7 9">Lipid metabolism; fatty acid biosynthesis.</text>
</comment>
<evidence type="ECO:0000256" key="2">
    <source>
        <dbReference type="ARBA" id="ARBA00022516"/>
    </source>
</evidence>
<reference evidence="11" key="1">
    <citation type="journal article" date="2021" name="PeerJ">
        <title>Extensive microbial diversity within the chicken gut microbiome revealed by metagenomics and culture.</title>
        <authorList>
            <person name="Gilroy R."/>
            <person name="Ravi A."/>
            <person name="Getino M."/>
            <person name="Pursley I."/>
            <person name="Horton D.L."/>
            <person name="Alikhan N.F."/>
            <person name="Baker D."/>
            <person name="Gharbi K."/>
            <person name="Hall N."/>
            <person name="Watson M."/>
            <person name="Adriaenssens E.M."/>
            <person name="Foster-Nyarko E."/>
            <person name="Jarju S."/>
            <person name="Secka A."/>
            <person name="Antonio M."/>
            <person name="Oren A."/>
            <person name="Chaudhuri R.R."/>
            <person name="La Ragione R."/>
            <person name="Hildebrand F."/>
            <person name="Pallen M.J."/>
        </authorList>
    </citation>
    <scope>NUCLEOTIDE SEQUENCE</scope>
    <source>
        <strain evidence="11">ChiHjej9B8-13557</strain>
    </source>
</reference>
<dbReference type="PANTHER" id="PTHR20863">
    <property type="entry name" value="ACYL CARRIER PROTEIN"/>
    <property type="match status" value="1"/>
</dbReference>